<protein>
    <submittedName>
        <fullName evidence="1">Uncharacterized protein</fullName>
    </submittedName>
</protein>
<evidence type="ECO:0000313" key="1">
    <source>
        <dbReference type="EMBL" id="EXA28413.1"/>
    </source>
</evidence>
<accession>W9N6R5</accession>
<proteinExistence type="predicted"/>
<name>W9N6R5_FUSOX</name>
<dbReference type="HOGENOM" id="CLU_2158488_0_0_1"/>
<reference evidence="1" key="2">
    <citation type="submission" date="2014-02" db="EMBL/GenBank/DDBJ databases">
        <title>Annotation of the Genome Sequence of Fusarium oxysporum HDV247.</title>
        <authorList>
            <consortium name="The Broad Institute Genomics Platform"/>
            <person name="Ma L.-J."/>
            <person name="Corby-Kistler H."/>
            <person name="Broz K."/>
            <person name="Gale L.R."/>
            <person name="Jonkers W."/>
            <person name="O'Donnell K."/>
            <person name="Ploetz R."/>
            <person name="Steinberg C."/>
            <person name="Schwartz D.C."/>
            <person name="VanEtten H."/>
            <person name="Zhou S."/>
            <person name="Young S.K."/>
            <person name="Zeng Q."/>
            <person name="Gargeya S."/>
            <person name="Fitzgerald M."/>
            <person name="Abouelleil A."/>
            <person name="Alvarado L."/>
            <person name="Chapman S.B."/>
            <person name="Gainer-Dewar J."/>
            <person name="Goldberg J."/>
            <person name="Griggs A."/>
            <person name="Gujja S."/>
            <person name="Hansen M."/>
            <person name="Howarth C."/>
            <person name="Imamovic A."/>
            <person name="Ireland A."/>
            <person name="Larimer J."/>
            <person name="McCowan C."/>
            <person name="Murphy C."/>
            <person name="Pearson M."/>
            <person name="Poon T.W."/>
            <person name="Priest M."/>
            <person name="Roberts A."/>
            <person name="Saif S."/>
            <person name="Shea T."/>
            <person name="Sykes S."/>
            <person name="Wortman J."/>
            <person name="Nusbaum C."/>
            <person name="Birren B."/>
        </authorList>
    </citation>
    <scope>NUCLEOTIDE SEQUENCE</scope>
    <source>
        <strain evidence="1">HDV247</strain>
    </source>
</reference>
<organism evidence="1">
    <name type="scientific">Fusarium oxysporum f. sp. pisi HDV247</name>
    <dbReference type="NCBI Taxonomy" id="1080344"/>
    <lineage>
        <taxon>Eukaryota</taxon>
        <taxon>Fungi</taxon>
        <taxon>Dikarya</taxon>
        <taxon>Ascomycota</taxon>
        <taxon>Pezizomycotina</taxon>
        <taxon>Sordariomycetes</taxon>
        <taxon>Hypocreomycetidae</taxon>
        <taxon>Hypocreales</taxon>
        <taxon>Nectriaceae</taxon>
        <taxon>Fusarium</taxon>
        <taxon>Fusarium oxysporum species complex</taxon>
    </lineage>
</organism>
<dbReference type="AlphaFoldDB" id="W9N6R5"/>
<dbReference type="EMBL" id="KI981444">
    <property type="protein sequence ID" value="EXA28413.1"/>
    <property type="molecule type" value="Genomic_DNA"/>
</dbReference>
<gene>
    <name evidence="1" type="ORF">FOVG_19981</name>
</gene>
<reference evidence="1" key="1">
    <citation type="submission" date="2011-10" db="EMBL/GenBank/DDBJ databases">
        <title>The Genome Sequence of Fusarium oxysporum HDV247.</title>
        <authorList>
            <consortium name="The Broad Institute Genome Sequencing Platform"/>
            <person name="Ma L.-J."/>
            <person name="Gale L.R."/>
            <person name="Schwartz D.C."/>
            <person name="Zhou S."/>
            <person name="Corby-Kistler H."/>
            <person name="Young S.K."/>
            <person name="Zeng Q."/>
            <person name="Gargeya S."/>
            <person name="Fitzgerald M."/>
            <person name="Haas B."/>
            <person name="Abouelleil A."/>
            <person name="Alvarado L."/>
            <person name="Arachchi H.M."/>
            <person name="Berlin A."/>
            <person name="Brown A."/>
            <person name="Chapman S.B."/>
            <person name="Chen Z."/>
            <person name="Dunbar C."/>
            <person name="Freedman E."/>
            <person name="Gearin G."/>
            <person name="Goldberg J."/>
            <person name="Griggs A."/>
            <person name="Gujja S."/>
            <person name="Heiman D."/>
            <person name="Howarth C."/>
            <person name="Larson L."/>
            <person name="Lui A."/>
            <person name="MacDonald P.J.P."/>
            <person name="Montmayeur A."/>
            <person name="Murphy C."/>
            <person name="Neiman D."/>
            <person name="Pearson M."/>
            <person name="Priest M."/>
            <person name="Roberts A."/>
            <person name="Saif S."/>
            <person name="Shea T."/>
            <person name="Shenoy N."/>
            <person name="Sisk P."/>
            <person name="Stolte C."/>
            <person name="Sykes S."/>
            <person name="Wortman J."/>
            <person name="Nusbaum C."/>
            <person name="Birren B."/>
        </authorList>
    </citation>
    <scope>NUCLEOTIDE SEQUENCE [LARGE SCALE GENOMIC DNA]</scope>
    <source>
        <strain evidence="1">HDV247</strain>
    </source>
</reference>
<sequence length="111" mass="12277">MAASLHLLKETLHHEPNITNQDPDIQLLRRTVGALRRGAPDDIHTAGRYSRFIDVLLDAVVRPPANRAGSQTADLAQATPGVAETDLIYMNTAFDLPLNGVTWWNDTWSAF</sequence>
<dbReference type="Proteomes" id="UP000030751">
    <property type="component" value="Unassembled WGS sequence"/>
</dbReference>